<evidence type="ECO:0000259" key="5">
    <source>
        <dbReference type="Pfam" id="PF25954"/>
    </source>
</evidence>
<feature type="transmembrane region" description="Helical" evidence="2">
    <location>
        <begin position="6"/>
        <end position="24"/>
    </location>
</feature>
<feature type="domain" description="YknX-like C-terminal permuted SH3-like" evidence="6">
    <location>
        <begin position="281"/>
        <end position="348"/>
    </location>
</feature>
<evidence type="ECO:0000259" key="3">
    <source>
        <dbReference type="Pfam" id="PF25876"/>
    </source>
</evidence>
<accession>A0A1W2B0H9</accession>
<dbReference type="Pfam" id="PF25876">
    <property type="entry name" value="HH_MFP_RND"/>
    <property type="match status" value="1"/>
</dbReference>
<dbReference type="InterPro" id="IPR006143">
    <property type="entry name" value="RND_pump_MFP"/>
</dbReference>
<dbReference type="EMBL" id="FWXS01000005">
    <property type="protein sequence ID" value="SMC66222.1"/>
    <property type="molecule type" value="Genomic_DNA"/>
</dbReference>
<dbReference type="SUPFAM" id="SSF111369">
    <property type="entry name" value="HlyD-like secretion proteins"/>
    <property type="match status" value="1"/>
</dbReference>
<evidence type="ECO:0000259" key="4">
    <source>
        <dbReference type="Pfam" id="PF25917"/>
    </source>
</evidence>
<keyword evidence="8" id="KW-1185">Reference proteome</keyword>
<dbReference type="InterPro" id="IPR058792">
    <property type="entry name" value="Beta-barrel_RND_2"/>
</dbReference>
<name>A0A1W2B0H9_9FLAO</name>
<dbReference type="Gene3D" id="2.40.420.20">
    <property type="match status" value="1"/>
</dbReference>
<dbReference type="AlphaFoldDB" id="A0A1W2B0H9"/>
<keyword evidence="2" id="KW-0472">Membrane</keyword>
<organism evidence="7 8">
    <name type="scientific">Moheibacter sediminis</name>
    <dbReference type="NCBI Taxonomy" id="1434700"/>
    <lineage>
        <taxon>Bacteria</taxon>
        <taxon>Pseudomonadati</taxon>
        <taxon>Bacteroidota</taxon>
        <taxon>Flavobacteriia</taxon>
        <taxon>Flavobacteriales</taxon>
        <taxon>Weeksellaceae</taxon>
        <taxon>Moheibacter</taxon>
    </lineage>
</organism>
<feature type="domain" description="Multidrug resistance protein MdtA-like alpha-helical hairpin" evidence="3">
    <location>
        <begin position="104"/>
        <end position="161"/>
    </location>
</feature>
<feature type="domain" description="CusB-like beta-barrel" evidence="5">
    <location>
        <begin position="202"/>
        <end position="272"/>
    </location>
</feature>
<evidence type="ECO:0000313" key="8">
    <source>
        <dbReference type="Proteomes" id="UP000192393"/>
    </source>
</evidence>
<dbReference type="Pfam" id="PF25989">
    <property type="entry name" value="YknX_C"/>
    <property type="match status" value="1"/>
</dbReference>
<dbReference type="RefSeq" id="WP_084017390.1">
    <property type="nucleotide sequence ID" value="NZ_FWXS01000005.1"/>
</dbReference>
<dbReference type="Pfam" id="PF25954">
    <property type="entry name" value="Beta-barrel_RND_2"/>
    <property type="match status" value="1"/>
</dbReference>
<dbReference type="GO" id="GO:1990281">
    <property type="term" value="C:efflux pump complex"/>
    <property type="evidence" value="ECO:0007669"/>
    <property type="project" value="TreeGrafter"/>
</dbReference>
<dbReference type="GO" id="GO:0015562">
    <property type="term" value="F:efflux transmembrane transporter activity"/>
    <property type="evidence" value="ECO:0007669"/>
    <property type="project" value="TreeGrafter"/>
</dbReference>
<reference evidence="7 8" key="1">
    <citation type="submission" date="2017-04" db="EMBL/GenBank/DDBJ databases">
        <authorList>
            <person name="Afonso C.L."/>
            <person name="Miller P.J."/>
            <person name="Scott M.A."/>
            <person name="Spackman E."/>
            <person name="Goraichik I."/>
            <person name="Dimitrov K.M."/>
            <person name="Suarez D.L."/>
            <person name="Swayne D.E."/>
        </authorList>
    </citation>
    <scope>NUCLEOTIDE SEQUENCE [LARGE SCALE GENOMIC DNA]</scope>
    <source>
        <strain evidence="7 8">CGMCC 1.12708</strain>
    </source>
</reference>
<dbReference type="NCBIfam" id="TIGR01730">
    <property type="entry name" value="RND_mfp"/>
    <property type="match status" value="1"/>
</dbReference>
<proteinExistence type="inferred from homology"/>
<gene>
    <name evidence="7" type="ORF">SAMN06296427_105187</name>
</gene>
<comment type="similarity">
    <text evidence="1">Belongs to the membrane fusion protein (MFP) (TC 8.A.1) family.</text>
</comment>
<dbReference type="InterPro" id="IPR058637">
    <property type="entry name" value="YknX-like_C"/>
</dbReference>
<dbReference type="Proteomes" id="UP000192393">
    <property type="component" value="Unassembled WGS sequence"/>
</dbReference>
<feature type="domain" description="Multidrug resistance protein MdtA-like barrel-sandwich hybrid" evidence="4">
    <location>
        <begin position="68"/>
        <end position="186"/>
    </location>
</feature>
<dbReference type="OrthoDB" id="9806939at2"/>
<sequence>MKFKFILYLVVTLGLAAMAYFLFFHDSDKPKEEKKNGGGGPAKVEAIIVKPQFAADTLTLTGSIDADEKVEIRSEVSGIVEKIYFSEGTRVGQGQTLLKINDIELQAQLRSAETRRQLTSENERRARLLLEKGAISQEEYDIASADFKTAQAQIQLIKAQISKTSVRAPFSGVIGLRNISPGAYISPDILITSLVKSSQVKITFSIPEKYASTVKLNSKIYFTVANSSEKFPATIYAIQPEIEINTRTLSVRAKADNSKGNLIPGTFANIAFDLNEVDDAIMVPTEAIVPVQDGKKVFIYKNGKAKEVMVQTGSRSQSDVIVLSGLNPSDTVITTGVLSLKDGADVKITLKNKPAKS</sequence>
<protein>
    <submittedName>
        <fullName evidence="7">Membrane fusion protein, multidrug efflux system</fullName>
    </submittedName>
</protein>
<evidence type="ECO:0000256" key="2">
    <source>
        <dbReference type="SAM" id="Phobius"/>
    </source>
</evidence>
<dbReference type="Pfam" id="PF25917">
    <property type="entry name" value="BSH_RND"/>
    <property type="match status" value="1"/>
</dbReference>
<evidence type="ECO:0000256" key="1">
    <source>
        <dbReference type="ARBA" id="ARBA00009477"/>
    </source>
</evidence>
<dbReference type="Gene3D" id="2.40.30.170">
    <property type="match status" value="1"/>
</dbReference>
<dbReference type="InterPro" id="IPR058625">
    <property type="entry name" value="MdtA-like_BSH"/>
</dbReference>
<dbReference type="STRING" id="1434700.SAMN06296427_105187"/>
<keyword evidence="2" id="KW-0812">Transmembrane</keyword>
<dbReference type="Gene3D" id="1.10.287.470">
    <property type="entry name" value="Helix hairpin bin"/>
    <property type="match status" value="1"/>
</dbReference>
<evidence type="ECO:0000313" key="7">
    <source>
        <dbReference type="EMBL" id="SMC66222.1"/>
    </source>
</evidence>
<dbReference type="InterPro" id="IPR058624">
    <property type="entry name" value="MdtA-like_HH"/>
</dbReference>
<keyword evidence="2" id="KW-1133">Transmembrane helix</keyword>
<dbReference type="PANTHER" id="PTHR30469:SF36">
    <property type="entry name" value="BLL3903 PROTEIN"/>
    <property type="match status" value="1"/>
</dbReference>
<evidence type="ECO:0000259" key="6">
    <source>
        <dbReference type="Pfam" id="PF25989"/>
    </source>
</evidence>
<dbReference type="Gene3D" id="2.40.50.100">
    <property type="match status" value="1"/>
</dbReference>
<dbReference type="PANTHER" id="PTHR30469">
    <property type="entry name" value="MULTIDRUG RESISTANCE PROTEIN MDTA"/>
    <property type="match status" value="1"/>
</dbReference>